<name>A0AAJ5W1F0_9MICO</name>
<dbReference type="GO" id="GO:0003700">
    <property type="term" value="F:DNA-binding transcription factor activity"/>
    <property type="evidence" value="ECO:0007669"/>
    <property type="project" value="TreeGrafter"/>
</dbReference>
<evidence type="ECO:0000256" key="1">
    <source>
        <dbReference type="ARBA" id="ARBA00023015"/>
    </source>
</evidence>
<dbReference type="PANTHER" id="PTHR30146">
    <property type="entry name" value="LACI-RELATED TRANSCRIPTIONAL REPRESSOR"/>
    <property type="match status" value="1"/>
</dbReference>
<reference evidence="5" key="1">
    <citation type="submission" date="2023-03" db="EMBL/GenBank/DDBJ databases">
        <title>Andean soil-derived lignocellulolytic bacterial consortium as a source of novel taxa and putative plastic-active enzymes.</title>
        <authorList>
            <person name="Diaz-Garcia L."/>
            <person name="Chuvochina M."/>
            <person name="Feuerriegel G."/>
            <person name="Bunk B."/>
            <person name="Sproer C."/>
            <person name="Streit W.R."/>
            <person name="Rodriguez L.M."/>
            <person name="Overmann J."/>
            <person name="Jimenez D.J."/>
        </authorList>
    </citation>
    <scope>NUCLEOTIDE SEQUENCE</scope>
    <source>
        <strain evidence="5">MAG 4610</strain>
    </source>
</reference>
<evidence type="ECO:0000256" key="3">
    <source>
        <dbReference type="ARBA" id="ARBA00023163"/>
    </source>
</evidence>
<dbReference type="Gene3D" id="1.10.260.40">
    <property type="entry name" value="lambda repressor-like DNA-binding domains"/>
    <property type="match status" value="1"/>
</dbReference>
<evidence type="ECO:0000313" key="5">
    <source>
        <dbReference type="EMBL" id="WEK12782.1"/>
    </source>
</evidence>
<dbReference type="PANTHER" id="PTHR30146:SF109">
    <property type="entry name" value="HTH-TYPE TRANSCRIPTIONAL REGULATOR GALS"/>
    <property type="match status" value="1"/>
</dbReference>
<dbReference type="CDD" id="cd01392">
    <property type="entry name" value="HTH_LacI"/>
    <property type="match status" value="1"/>
</dbReference>
<dbReference type="Pfam" id="PF00356">
    <property type="entry name" value="LacI"/>
    <property type="match status" value="1"/>
</dbReference>
<dbReference type="Gene3D" id="3.40.50.2300">
    <property type="match status" value="2"/>
</dbReference>
<keyword evidence="3" id="KW-0804">Transcription</keyword>
<evidence type="ECO:0000313" key="6">
    <source>
        <dbReference type="Proteomes" id="UP001213972"/>
    </source>
</evidence>
<dbReference type="SMART" id="SM00354">
    <property type="entry name" value="HTH_LACI"/>
    <property type="match status" value="1"/>
</dbReference>
<dbReference type="SUPFAM" id="SSF53822">
    <property type="entry name" value="Periplasmic binding protein-like I"/>
    <property type="match status" value="1"/>
</dbReference>
<dbReference type="InterPro" id="IPR028082">
    <property type="entry name" value="Peripla_BP_I"/>
</dbReference>
<dbReference type="InterPro" id="IPR010982">
    <property type="entry name" value="Lambda_DNA-bd_dom_sf"/>
</dbReference>
<accession>A0AAJ5W1F0</accession>
<keyword evidence="2 5" id="KW-0238">DNA-binding</keyword>
<proteinExistence type="predicted"/>
<dbReference type="Pfam" id="PF13377">
    <property type="entry name" value="Peripla_BP_3"/>
    <property type="match status" value="1"/>
</dbReference>
<dbReference type="AlphaFoldDB" id="A0AAJ5W1F0"/>
<organism evidence="5 6">
    <name type="scientific">Candidatus Microbacterium phytovorans</name>
    <dbReference type="NCBI Taxonomy" id="3121374"/>
    <lineage>
        <taxon>Bacteria</taxon>
        <taxon>Bacillati</taxon>
        <taxon>Actinomycetota</taxon>
        <taxon>Actinomycetes</taxon>
        <taxon>Micrococcales</taxon>
        <taxon>Microbacteriaceae</taxon>
        <taxon>Microbacterium</taxon>
    </lineage>
</organism>
<dbReference type="EMBL" id="CP119321">
    <property type="protein sequence ID" value="WEK12782.1"/>
    <property type="molecule type" value="Genomic_DNA"/>
</dbReference>
<dbReference type="InterPro" id="IPR000843">
    <property type="entry name" value="HTH_LacI"/>
</dbReference>
<dbReference type="GO" id="GO:0000976">
    <property type="term" value="F:transcription cis-regulatory region binding"/>
    <property type="evidence" value="ECO:0007669"/>
    <property type="project" value="TreeGrafter"/>
</dbReference>
<keyword evidence="1" id="KW-0805">Transcription regulation</keyword>
<dbReference type="PROSITE" id="PS50932">
    <property type="entry name" value="HTH_LACI_2"/>
    <property type="match status" value="1"/>
</dbReference>
<dbReference type="SUPFAM" id="SSF47413">
    <property type="entry name" value="lambda repressor-like DNA-binding domains"/>
    <property type="match status" value="1"/>
</dbReference>
<evidence type="ECO:0000256" key="2">
    <source>
        <dbReference type="ARBA" id="ARBA00023125"/>
    </source>
</evidence>
<gene>
    <name evidence="5" type="ORF">P0Y48_09915</name>
</gene>
<evidence type="ECO:0000259" key="4">
    <source>
        <dbReference type="PROSITE" id="PS50932"/>
    </source>
</evidence>
<protein>
    <submittedName>
        <fullName evidence="5">LacI family DNA-binding transcriptional regulator</fullName>
    </submittedName>
</protein>
<feature type="domain" description="HTH lacI-type" evidence="4">
    <location>
        <begin position="7"/>
        <end position="64"/>
    </location>
</feature>
<dbReference type="InterPro" id="IPR046335">
    <property type="entry name" value="LacI/GalR-like_sensor"/>
</dbReference>
<dbReference type="Proteomes" id="UP001213972">
    <property type="component" value="Chromosome"/>
</dbReference>
<sequence>MSGKSKVSLAQVALHSGVSTTTASMVLSNRWREFRIAPATRDTVLAAAQELGYTTKRSPRPRSSQLWAIFAPSDFDLGPTSEFYRGVHGWLREQDLGIEVVVFPFERGALRDKVSWLSPSFAAGAIMLGLGEDDVAFLERERIEIPLVLVNRVAKNWPSVMTDDYTVGDLVADHFARRGLKHVAMIIPTVSARSQSLRIVGFEDHARRFTRAEQGEIPQAFGTNDITGGHAAIAKLLPTLERSTGIFVLNDGMVGGVMNGLLDAGWSVPGDVEVVSYGNGSVNALLRPSVTSVVTPLTEMSRDAARALSVATEPDGLPGTPTSLFDVTLAYRDSSPAPDA</sequence>